<dbReference type="AlphaFoldDB" id="A0A8G1QZ33"/>
<dbReference type="EMBL" id="KZ825068">
    <property type="protein sequence ID" value="RAH55512.1"/>
    <property type="molecule type" value="Genomic_DNA"/>
</dbReference>
<protein>
    <submittedName>
        <fullName evidence="1">Uncharacterized protein</fullName>
    </submittedName>
</protein>
<dbReference type="RefSeq" id="XP_025513434.1">
    <property type="nucleotide sequence ID" value="XM_025660557.1"/>
</dbReference>
<organism evidence="1 2">
    <name type="scientific">Aspergillus piperis CBS 112811</name>
    <dbReference type="NCBI Taxonomy" id="1448313"/>
    <lineage>
        <taxon>Eukaryota</taxon>
        <taxon>Fungi</taxon>
        <taxon>Dikarya</taxon>
        <taxon>Ascomycota</taxon>
        <taxon>Pezizomycotina</taxon>
        <taxon>Eurotiomycetes</taxon>
        <taxon>Eurotiomycetidae</taxon>
        <taxon>Eurotiales</taxon>
        <taxon>Aspergillaceae</taxon>
        <taxon>Aspergillus</taxon>
        <taxon>Aspergillus subgen. Circumdati</taxon>
    </lineage>
</organism>
<evidence type="ECO:0000313" key="1">
    <source>
        <dbReference type="EMBL" id="RAH55512.1"/>
    </source>
</evidence>
<sequence length="149" mass="16829">MKSQENDCYSLARYIFIEEECLGRRPISDETGVQGRFNQNMGQAVGGMFLSEGLDIKFGDFKTCVLHEAYSRVPDSLVRNMAGSLLAVGGIKVPWVPLHKIRDILSNREVCFRHSVGKSSLKYGSLDMTYGILNIAAHKSMWYQIYIQD</sequence>
<evidence type="ECO:0000313" key="2">
    <source>
        <dbReference type="Proteomes" id="UP000249526"/>
    </source>
</evidence>
<proteinExistence type="predicted"/>
<dbReference type="Proteomes" id="UP000249526">
    <property type="component" value="Unassembled WGS sequence"/>
</dbReference>
<accession>A0A8G1QZ33</accession>
<keyword evidence="2" id="KW-1185">Reference proteome</keyword>
<name>A0A8G1QZ33_9EURO</name>
<gene>
    <name evidence="1" type="ORF">BO85DRAFT_451298</name>
</gene>
<reference evidence="1 2" key="1">
    <citation type="submission" date="2018-02" db="EMBL/GenBank/DDBJ databases">
        <title>The genomes of Aspergillus section Nigri reveals drivers in fungal speciation.</title>
        <authorList>
            <consortium name="DOE Joint Genome Institute"/>
            <person name="Vesth T.C."/>
            <person name="Nybo J."/>
            <person name="Theobald S."/>
            <person name="Brandl J."/>
            <person name="Frisvad J.C."/>
            <person name="Nielsen K.F."/>
            <person name="Lyhne E.K."/>
            <person name="Kogle M.E."/>
            <person name="Kuo A."/>
            <person name="Riley R."/>
            <person name="Clum A."/>
            <person name="Nolan M."/>
            <person name="Lipzen A."/>
            <person name="Salamov A."/>
            <person name="Henrissat B."/>
            <person name="Wiebenga A."/>
            <person name="De vries R.P."/>
            <person name="Grigoriev I.V."/>
            <person name="Mortensen U.H."/>
            <person name="Andersen M.R."/>
            <person name="Baker S.E."/>
        </authorList>
    </citation>
    <scope>NUCLEOTIDE SEQUENCE [LARGE SCALE GENOMIC DNA]</scope>
    <source>
        <strain evidence="1 2">CBS 112811</strain>
    </source>
</reference>
<dbReference type="GeneID" id="37163959"/>